<dbReference type="Proteomes" id="UP000315017">
    <property type="component" value="Chromosome"/>
</dbReference>
<organism evidence="1 2">
    <name type="scientific">Anatilimnocola aggregata</name>
    <dbReference type="NCBI Taxonomy" id="2528021"/>
    <lineage>
        <taxon>Bacteria</taxon>
        <taxon>Pseudomonadati</taxon>
        <taxon>Planctomycetota</taxon>
        <taxon>Planctomycetia</taxon>
        <taxon>Pirellulales</taxon>
        <taxon>Pirellulaceae</taxon>
        <taxon>Anatilimnocola</taxon>
    </lineage>
</organism>
<name>A0A517Y6G8_9BACT</name>
<proteinExistence type="predicted"/>
<protein>
    <submittedName>
        <fullName evidence="1">Uncharacterized protein</fullName>
    </submittedName>
</protein>
<dbReference type="EMBL" id="CP036274">
    <property type="protein sequence ID" value="QDU25829.1"/>
    <property type="molecule type" value="Genomic_DNA"/>
</dbReference>
<dbReference type="AlphaFoldDB" id="A0A517Y6G8"/>
<dbReference type="KEGG" id="aagg:ETAA8_09010"/>
<keyword evidence="2" id="KW-1185">Reference proteome</keyword>
<sequence length="226" mass="25971">MTDKMQDTDLERELHIANERLDRAVKALAPKHKGGEREEYDAAHEEVLRLERAMSASRGDEYAETIPFAVKWDTGAPMPQLLVNDYRALLAFLVSEPDPNWDGSYVTVKAASAQLPEPLGLVEFENCVSAKLGAPNDEVIEGHPLNGKGLEPYRAQRVVNSRWLREIEAINSVHRMYRPESWHDLNHYVFWFHDSTFECIARSFRVETHRTSMKELLKVMLERLIA</sequence>
<accession>A0A517Y6G8</accession>
<gene>
    <name evidence="1" type="ORF">ETAA8_09010</name>
</gene>
<evidence type="ECO:0000313" key="1">
    <source>
        <dbReference type="EMBL" id="QDU25829.1"/>
    </source>
</evidence>
<dbReference type="RefSeq" id="WP_145085416.1">
    <property type="nucleotide sequence ID" value="NZ_CP036274.1"/>
</dbReference>
<evidence type="ECO:0000313" key="2">
    <source>
        <dbReference type="Proteomes" id="UP000315017"/>
    </source>
</evidence>
<reference evidence="1 2" key="1">
    <citation type="submission" date="2019-02" db="EMBL/GenBank/DDBJ databases">
        <title>Deep-cultivation of Planctomycetes and their phenomic and genomic characterization uncovers novel biology.</title>
        <authorList>
            <person name="Wiegand S."/>
            <person name="Jogler M."/>
            <person name="Boedeker C."/>
            <person name="Pinto D."/>
            <person name="Vollmers J."/>
            <person name="Rivas-Marin E."/>
            <person name="Kohn T."/>
            <person name="Peeters S.H."/>
            <person name="Heuer A."/>
            <person name="Rast P."/>
            <person name="Oberbeckmann S."/>
            <person name="Bunk B."/>
            <person name="Jeske O."/>
            <person name="Meyerdierks A."/>
            <person name="Storesund J.E."/>
            <person name="Kallscheuer N."/>
            <person name="Luecker S."/>
            <person name="Lage O.M."/>
            <person name="Pohl T."/>
            <person name="Merkel B.J."/>
            <person name="Hornburger P."/>
            <person name="Mueller R.-W."/>
            <person name="Bruemmer F."/>
            <person name="Labrenz M."/>
            <person name="Spormann A.M."/>
            <person name="Op den Camp H."/>
            <person name="Overmann J."/>
            <person name="Amann R."/>
            <person name="Jetten M.S.M."/>
            <person name="Mascher T."/>
            <person name="Medema M.H."/>
            <person name="Devos D.P."/>
            <person name="Kaster A.-K."/>
            <person name="Ovreas L."/>
            <person name="Rohde M."/>
            <person name="Galperin M.Y."/>
            <person name="Jogler C."/>
        </authorList>
    </citation>
    <scope>NUCLEOTIDE SEQUENCE [LARGE SCALE GENOMIC DNA]</scope>
    <source>
        <strain evidence="1 2">ETA_A8</strain>
    </source>
</reference>
<dbReference type="OrthoDB" id="263800at2"/>